<gene>
    <name evidence="1" type="ORF">Syun_030902</name>
</gene>
<evidence type="ECO:0000313" key="1">
    <source>
        <dbReference type="EMBL" id="KAK9081684.1"/>
    </source>
</evidence>
<sequence length="52" mass="5736">MRYPFDEASTVDSRGATLACSQGTDERIMEIAIIKCLVNKDSMVEVEGLNLN</sequence>
<comment type="caution">
    <text evidence="1">The sequence shown here is derived from an EMBL/GenBank/DDBJ whole genome shotgun (WGS) entry which is preliminary data.</text>
</comment>
<dbReference type="AlphaFoldDB" id="A0AAP0E2Q5"/>
<protein>
    <submittedName>
        <fullName evidence="1">Uncharacterized protein</fullName>
    </submittedName>
</protein>
<dbReference type="Proteomes" id="UP001420932">
    <property type="component" value="Unassembled WGS sequence"/>
</dbReference>
<proteinExistence type="predicted"/>
<keyword evidence="2" id="KW-1185">Reference proteome</keyword>
<organism evidence="1 2">
    <name type="scientific">Stephania yunnanensis</name>
    <dbReference type="NCBI Taxonomy" id="152371"/>
    <lineage>
        <taxon>Eukaryota</taxon>
        <taxon>Viridiplantae</taxon>
        <taxon>Streptophyta</taxon>
        <taxon>Embryophyta</taxon>
        <taxon>Tracheophyta</taxon>
        <taxon>Spermatophyta</taxon>
        <taxon>Magnoliopsida</taxon>
        <taxon>Ranunculales</taxon>
        <taxon>Menispermaceae</taxon>
        <taxon>Menispermoideae</taxon>
        <taxon>Cissampelideae</taxon>
        <taxon>Stephania</taxon>
    </lineage>
</organism>
<name>A0AAP0E2Q5_9MAGN</name>
<evidence type="ECO:0000313" key="2">
    <source>
        <dbReference type="Proteomes" id="UP001420932"/>
    </source>
</evidence>
<dbReference type="EMBL" id="JBBNAF010000049">
    <property type="protein sequence ID" value="KAK9081684.1"/>
    <property type="molecule type" value="Genomic_DNA"/>
</dbReference>
<reference evidence="1 2" key="1">
    <citation type="submission" date="2024-01" db="EMBL/GenBank/DDBJ databases">
        <title>Genome assemblies of Stephania.</title>
        <authorList>
            <person name="Yang L."/>
        </authorList>
    </citation>
    <scope>NUCLEOTIDE SEQUENCE [LARGE SCALE GENOMIC DNA]</scope>
    <source>
        <strain evidence="1">YNDBR</strain>
        <tissue evidence="1">Leaf</tissue>
    </source>
</reference>
<accession>A0AAP0E2Q5</accession>